<protein>
    <submittedName>
        <fullName evidence="1">Uncharacterized protein</fullName>
    </submittedName>
</protein>
<gene>
    <name evidence="1" type="ORF">TorRG33x02_349760</name>
</gene>
<sequence length="57" mass="6286">MSSCVKNDQLLELRTQLFLGLNQLLLALVATPRVAKHLACLRPDSSPREAPVHPIPN</sequence>
<evidence type="ECO:0000313" key="1">
    <source>
        <dbReference type="EMBL" id="PON36223.1"/>
    </source>
</evidence>
<reference evidence="2" key="1">
    <citation type="submission" date="2016-06" db="EMBL/GenBank/DDBJ databases">
        <title>Parallel loss of symbiosis genes in relatives of nitrogen-fixing non-legume Parasponia.</title>
        <authorList>
            <person name="Van Velzen R."/>
            <person name="Holmer R."/>
            <person name="Bu F."/>
            <person name="Rutten L."/>
            <person name="Van Zeijl A."/>
            <person name="Liu W."/>
            <person name="Santuari L."/>
            <person name="Cao Q."/>
            <person name="Sharma T."/>
            <person name="Shen D."/>
            <person name="Roswanjaya Y."/>
            <person name="Wardhani T."/>
            <person name="Kalhor M.S."/>
            <person name="Jansen J."/>
            <person name="Van den Hoogen J."/>
            <person name="Gungor B."/>
            <person name="Hartog M."/>
            <person name="Hontelez J."/>
            <person name="Verver J."/>
            <person name="Yang W.-C."/>
            <person name="Schijlen E."/>
            <person name="Repin R."/>
            <person name="Schilthuizen M."/>
            <person name="Schranz E."/>
            <person name="Heidstra R."/>
            <person name="Miyata K."/>
            <person name="Fedorova E."/>
            <person name="Kohlen W."/>
            <person name="Bisseling T."/>
            <person name="Smit S."/>
            <person name="Geurts R."/>
        </authorList>
    </citation>
    <scope>NUCLEOTIDE SEQUENCE [LARGE SCALE GENOMIC DNA]</scope>
    <source>
        <strain evidence="2">cv. RG33-2</strain>
    </source>
</reference>
<dbReference type="AlphaFoldDB" id="A0A2P5AI71"/>
<feature type="non-terminal residue" evidence="1">
    <location>
        <position position="57"/>
    </location>
</feature>
<accession>A0A2P5AI71</accession>
<evidence type="ECO:0000313" key="2">
    <source>
        <dbReference type="Proteomes" id="UP000237000"/>
    </source>
</evidence>
<dbReference type="Proteomes" id="UP000237000">
    <property type="component" value="Unassembled WGS sequence"/>
</dbReference>
<dbReference type="InParanoid" id="A0A2P5AI71"/>
<organism evidence="1 2">
    <name type="scientific">Trema orientale</name>
    <name type="common">Charcoal tree</name>
    <name type="synonym">Celtis orientalis</name>
    <dbReference type="NCBI Taxonomy" id="63057"/>
    <lineage>
        <taxon>Eukaryota</taxon>
        <taxon>Viridiplantae</taxon>
        <taxon>Streptophyta</taxon>
        <taxon>Embryophyta</taxon>
        <taxon>Tracheophyta</taxon>
        <taxon>Spermatophyta</taxon>
        <taxon>Magnoliopsida</taxon>
        <taxon>eudicotyledons</taxon>
        <taxon>Gunneridae</taxon>
        <taxon>Pentapetalae</taxon>
        <taxon>rosids</taxon>
        <taxon>fabids</taxon>
        <taxon>Rosales</taxon>
        <taxon>Cannabaceae</taxon>
        <taxon>Trema</taxon>
    </lineage>
</organism>
<name>A0A2P5AI71_TREOI</name>
<comment type="caution">
    <text evidence="1">The sequence shown here is derived from an EMBL/GenBank/DDBJ whole genome shotgun (WGS) entry which is preliminary data.</text>
</comment>
<proteinExistence type="predicted"/>
<dbReference type="EMBL" id="JXTC01000842">
    <property type="protein sequence ID" value="PON36223.1"/>
    <property type="molecule type" value="Genomic_DNA"/>
</dbReference>
<keyword evidence="2" id="KW-1185">Reference proteome</keyword>